<reference evidence="8" key="1">
    <citation type="journal article" date="2020" name="Cell">
        <title>Large-Scale Comparative Analyses of Tick Genomes Elucidate Their Genetic Diversity and Vector Capacities.</title>
        <authorList>
            <consortium name="Tick Genome and Microbiome Consortium (TIGMIC)"/>
            <person name="Jia N."/>
            <person name="Wang J."/>
            <person name="Shi W."/>
            <person name="Du L."/>
            <person name="Sun Y."/>
            <person name="Zhan W."/>
            <person name="Jiang J.F."/>
            <person name="Wang Q."/>
            <person name="Zhang B."/>
            <person name="Ji P."/>
            <person name="Bell-Sakyi L."/>
            <person name="Cui X.M."/>
            <person name="Yuan T.T."/>
            <person name="Jiang B.G."/>
            <person name="Yang W.F."/>
            <person name="Lam T.T."/>
            <person name="Chang Q.C."/>
            <person name="Ding S.J."/>
            <person name="Wang X.J."/>
            <person name="Zhu J.G."/>
            <person name="Ruan X.D."/>
            <person name="Zhao L."/>
            <person name="Wei J.T."/>
            <person name="Ye R.Z."/>
            <person name="Que T.C."/>
            <person name="Du C.H."/>
            <person name="Zhou Y.H."/>
            <person name="Cheng J.X."/>
            <person name="Dai P.F."/>
            <person name="Guo W.B."/>
            <person name="Han X.H."/>
            <person name="Huang E.J."/>
            <person name="Li L.F."/>
            <person name="Wei W."/>
            <person name="Gao Y.C."/>
            <person name="Liu J.Z."/>
            <person name="Shao H.Z."/>
            <person name="Wang X."/>
            <person name="Wang C.C."/>
            <person name="Yang T.C."/>
            <person name="Huo Q.B."/>
            <person name="Li W."/>
            <person name="Chen H.Y."/>
            <person name="Chen S.E."/>
            <person name="Zhou L.G."/>
            <person name="Ni X.B."/>
            <person name="Tian J.H."/>
            <person name="Sheng Y."/>
            <person name="Liu T."/>
            <person name="Pan Y.S."/>
            <person name="Xia L.Y."/>
            <person name="Li J."/>
            <person name="Zhao F."/>
            <person name="Cao W.C."/>
        </authorList>
    </citation>
    <scope>NUCLEOTIDE SEQUENCE</scope>
    <source>
        <strain evidence="8">Rsan-2018</strain>
    </source>
</reference>
<keyword evidence="5" id="KW-0539">Nucleus</keyword>
<dbReference type="Pfam" id="PF25756">
    <property type="entry name" value="TPR_INTS8"/>
    <property type="match status" value="1"/>
</dbReference>
<keyword evidence="9" id="KW-1185">Reference proteome</keyword>
<dbReference type="PANTHER" id="PTHR13350:SF1">
    <property type="entry name" value="INTEGRATOR COMPLEX SUBUNIT 8"/>
    <property type="match status" value="1"/>
</dbReference>
<comment type="caution">
    <text evidence="8">The sequence shown here is derived from an EMBL/GenBank/DDBJ whole genome shotgun (WGS) entry which is preliminary data.</text>
</comment>
<evidence type="ECO:0000313" key="8">
    <source>
        <dbReference type="EMBL" id="KAH7986605.1"/>
    </source>
</evidence>
<feature type="domain" description="INTS8 TPR repeats" evidence="6">
    <location>
        <begin position="2"/>
        <end position="133"/>
    </location>
</feature>
<proteinExistence type="inferred from homology"/>
<evidence type="ECO:0000256" key="3">
    <source>
        <dbReference type="ARBA" id="ARBA00007147"/>
    </source>
</evidence>
<evidence type="ECO:0000256" key="1">
    <source>
        <dbReference type="ARBA" id="ARBA00004123"/>
    </source>
</evidence>
<evidence type="ECO:0000259" key="6">
    <source>
        <dbReference type="Pfam" id="PF25756"/>
    </source>
</evidence>
<reference evidence="8" key="2">
    <citation type="submission" date="2021-09" db="EMBL/GenBank/DDBJ databases">
        <authorList>
            <person name="Jia N."/>
            <person name="Wang J."/>
            <person name="Shi W."/>
            <person name="Du L."/>
            <person name="Sun Y."/>
            <person name="Zhan W."/>
            <person name="Jiang J."/>
            <person name="Wang Q."/>
            <person name="Zhang B."/>
            <person name="Ji P."/>
            <person name="Sakyi L.B."/>
            <person name="Cui X."/>
            <person name="Yuan T."/>
            <person name="Jiang B."/>
            <person name="Yang W."/>
            <person name="Lam T.T.-Y."/>
            <person name="Chang Q."/>
            <person name="Ding S."/>
            <person name="Wang X."/>
            <person name="Zhu J."/>
            <person name="Ruan X."/>
            <person name="Zhao L."/>
            <person name="Wei J."/>
            <person name="Que T."/>
            <person name="Du C."/>
            <person name="Cheng J."/>
            <person name="Dai P."/>
            <person name="Han X."/>
            <person name="Huang E."/>
            <person name="Gao Y."/>
            <person name="Liu J."/>
            <person name="Shao H."/>
            <person name="Ye R."/>
            <person name="Li L."/>
            <person name="Wei W."/>
            <person name="Wang X."/>
            <person name="Wang C."/>
            <person name="Huo Q."/>
            <person name="Li W."/>
            <person name="Guo W."/>
            <person name="Chen H."/>
            <person name="Chen S."/>
            <person name="Zhou L."/>
            <person name="Zhou L."/>
            <person name="Ni X."/>
            <person name="Tian J."/>
            <person name="Zhou Y."/>
            <person name="Sheng Y."/>
            <person name="Liu T."/>
            <person name="Pan Y."/>
            <person name="Xia L."/>
            <person name="Li J."/>
            <person name="Zhao F."/>
            <person name="Cao W."/>
        </authorList>
    </citation>
    <scope>NUCLEOTIDE SEQUENCE</scope>
    <source>
        <strain evidence="8">Rsan-2018</strain>
        <tissue evidence="8">Larvae</tissue>
    </source>
</reference>
<protein>
    <recommendedName>
        <fullName evidence="6">INTS8 TPR repeats domain-containing protein</fullName>
    </recommendedName>
</protein>
<evidence type="ECO:0000256" key="5">
    <source>
        <dbReference type="ARBA" id="ARBA00023242"/>
    </source>
</evidence>
<gene>
    <name evidence="7" type="ORF">HPB52_000066</name>
    <name evidence="8" type="ORF">HPB52_024847</name>
</gene>
<organism evidence="8 9">
    <name type="scientific">Rhipicephalus sanguineus</name>
    <name type="common">Brown dog tick</name>
    <name type="synonym">Ixodes sanguineus</name>
    <dbReference type="NCBI Taxonomy" id="34632"/>
    <lineage>
        <taxon>Eukaryota</taxon>
        <taxon>Metazoa</taxon>
        <taxon>Ecdysozoa</taxon>
        <taxon>Arthropoda</taxon>
        <taxon>Chelicerata</taxon>
        <taxon>Arachnida</taxon>
        <taxon>Acari</taxon>
        <taxon>Parasitiformes</taxon>
        <taxon>Ixodida</taxon>
        <taxon>Ixodoidea</taxon>
        <taxon>Ixodidae</taxon>
        <taxon>Rhipicephalinae</taxon>
        <taxon>Rhipicephalus</taxon>
        <taxon>Rhipicephalus</taxon>
    </lineage>
</organism>
<evidence type="ECO:0000256" key="2">
    <source>
        <dbReference type="ARBA" id="ARBA00004286"/>
    </source>
</evidence>
<dbReference type="GO" id="GO:0034472">
    <property type="term" value="P:snRNA 3'-end processing"/>
    <property type="evidence" value="ECO:0007669"/>
    <property type="project" value="InterPro"/>
</dbReference>
<comment type="subcellular location">
    <subcellularLocation>
        <location evidence="2">Chromosome</location>
    </subcellularLocation>
    <subcellularLocation>
        <location evidence="1">Nucleus</location>
    </subcellularLocation>
</comment>
<dbReference type="VEuPathDB" id="VectorBase:RSAN_030054"/>
<dbReference type="InterPro" id="IPR038751">
    <property type="entry name" value="INTS8"/>
</dbReference>
<dbReference type="Proteomes" id="UP000821837">
    <property type="component" value="Unassembled WGS sequence"/>
</dbReference>
<evidence type="ECO:0000256" key="4">
    <source>
        <dbReference type="ARBA" id="ARBA00022454"/>
    </source>
</evidence>
<evidence type="ECO:0000313" key="7">
    <source>
        <dbReference type="EMBL" id="KAH7967552.1"/>
    </source>
</evidence>
<sequence>MSTDYFTQPPPRSLADDVMYKKMAHCCSKLQCHTQAALLCQLMEEPDYGASFKSLNERQCQDSCDSLYEHVFDVTLLEFLVHLHTRRGELESRQKALHCMGLLELNASNNEEIQREAANVRRGNFLRVMARQYL</sequence>
<name>A0A9D4TDU1_RHISA</name>
<dbReference type="GO" id="GO:0005694">
    <property type="term" value="C:chromosome"/>
    <property type="evidence" value="ECO:0007669"/>
    <property type="project" value="UniProtKB-SubCell"/>
</dbReference>
<dbReference type="AlphaFoldDB" id="A0A9D4TDU1"/>
<comment type="similarity">
    <text evidence="3">Belongs to the Integrator subunit 8 family.</text>
</comment>
<dbReference type="EMBL" id="JABSTV010001248">
    <property type="protein sequence ID" value="KAH7967552.1"/>
    <property type="molecule type" value="Genomic_DNA"/>
</dbReference>
<accession>A0A9D4TDU1</accession>
<dbReference type="InterPro" id="IPR057980">
    <property type="entry name" value="TPR_INTS8"/>
</dbReference>
<keyword evidence="4" id="KW-0158">Chromosome</keyword>
<dbReference type="PANTHER" id="PTHR13350">
    <property type="entry name" value="INTEGRATOR COMPLEX SUBUNIT 8"/>
    <property type="match status" value="1"/>
</dbReference>
<dbReference type="EMBL" id="JABSTV010000352">
    <property type="protein sequence ID" value="KAH7986605.1"/>
    <property type="molecule type" value="Genomic_DNA"/>
</dbReference>
<evidence type="ECO:0000313" key="9">
    <source>
        <dbReference type="Proteomes" id="UP000821837"/>
    </source>
</evidence>
<dbReference type="GO" id="GO:0032039">
    <property type="term" value="C:integrator complex"/>
    <property type="evidence" value="ECO:0007669"/>
    <property type="project" value="TreeGrafter"/>
</dbReference>